<evidence type="ECO:0000256" key="2">
    <source>
        <dbReference type="ARBA" id="ARBA00022730"/>
    </source>
</evidence>
<dbReference type="Gene3D" id="3.10.290.10">
    <property type="entry name" value="RNA-binding S4 domain"/>
    <property type="match status" value="1"/>
</dbReference>
<organism evidence="7 8">
    <name type="scientific">Xylocopilactobacillus apis</name>
    <dbReference type="NCBI Taxonomy" id="2932183"/>
    <lineage>
        <taxon>Bacteria</taxon>
        <taxon>Bacillati</taxon>
        <taxon>Bacillota</taxon>
        <taxon>Bacilli</taxon>
        <taxon>Lactobacillales</taxon>
        <taxon>Lactobacillaceae</taxon>
        <taxon>Xylocopilactobacillus</taxon>
    </lineage>
</organism>
<keyword evidence="1 5" id="KW-0820">tRNA-binding</keyword>
<keyword evidence="3 5" id="KW-0694">RNA-binding</keyword>
<proteinExistence type="inferred from homology"/>
<keyword evidence="4 5" id="KW-0648">Protein biosynthesis</keyword>
<evidence type="ECO:0000256" key="4">
    <source>
        <dbReference type="ARBA" id="ARBA00022917"/>
    </source>
</evidence>
<gene>
    <name evidence="5" type="primary">rqcP</name>
    <name evidence="7" type="ORF">KIMC2_08060</name>
</gene>
<comment type="subunit">
    <text evidence="5">Associates with stalled 50S ribosomal subunits. Binds to RqcH, 23S rRNA and the P-site tRNA. Does not require RqcH for association with 50S subunits.</text>
</comment>
<dbReference type="KEGG" id="xak:KIMC2_08060"/>
<name>A0AAU9CXX2_9LACO</name>
<reference evidence="7 8" key="1">
    <citation type="journal article" date="2023" name="Microbiol. Spectr.">
        <title>Symbiosis of Carpenter Bees with Uncharacterized Lactic Acid Bacteria Showing NAD Auxotrophy.</title>
        <authorList>
            <person name="Kawasaki S."/>
            <person name="Ozawa K."/>
            <person name="Mori T."/>
            <person name="Yamamoto A."/>
            <person name="Ito M."/>
            <person name="Ohkuma M."/>
            <person name="Sakamoto M."/>
            <person name="Matsutani M."/>
        </authorList>
    </citation>
    <scope>NUCLEOTIDE SEQUENCE [LARGE SCALE GENOMIC DNA]</scope>
    <source>
        <strain evidence="7 8">KimC2</strain>
    </source>
</reference>
<keyword evidence="2 5" id="KW-0699">rRNA-binding</keyword>
<dbReference type="Pfam" id="PF01479">
    <property type="entry name" value="S4"/>
    <property type="match status" value="1"/>
</dbReference>
<evidence type="ECO:0000259" key="6">
    <source>
        <dbReference type="SMART" id="SM00363"/>
    </source>
</evidence>
<dbReference type="RefSeq" id="WP_317698135.1">
    <property type="nucleotide sequence ID" value="NZ_AP026801.1"/>
</dbReference>
<evidence type="ECO:0000313" key="8">
    <source>
        <dbReference type="Proteomes" id="UP001321804"/>
    </source>
</evidence>
<comment type="similarity">
    <text evidence="5">Belongs to the RqcP family.</text>
</comment>
<dbReference type="PIRSF" id="PIRSF038881">
    <property type="entry name" value="RNAbp_HP1423"/>
    <property type="match status" value="1"/>
</dbReference>
<dbReference type="InterPro" id="IPR025490">
    <property type="entry name" value="RqcP"/>
</dbReference>
<dbReference type="CDD" id="cd00165">
    <property type="entry name" value="S4"/>
    <property type="match status" value="1"/>
</dbReference>
<dbReference type="GO" id="GO:0072344">
    <property type="term" value="P:rescue of stalled ribosome"/>
    <property type="evidence" value="ECO:0007669"/>
    <property type="project" value="UniProtKB-UniRule"/>
</dbReference>
<dbReference type="SUPFAM" id="SSF55174">
    <property type="entry name" value="Alpha-L RNA-binding motif"/>
    <property type="match status" value="1"/>
</dbReference>
<dbReference type="HAMAP" id="MF_00871">
    <property type="entry name" value="RqcP"/>
    <property type="match status" value="1"/>
</dbReference>
<dbReference type="GO" id="GO:0000049">
    <property type="term" value="F:tRNA binding"/>
    <property type="evidence" value="ECO:0007669"/>
    <property type="project" value="UniProtKB-UniRule"/>
</dbReference>
<dbReference type="PROSITE" id="PS50889">
    <property type="entry name" value="S4"/>
    <property type="match status" value="1"/>
</dbReference>
<keyword evidence="8" id="KW-1185">Reference proteome</keyword>
<evidence type="ECO:0000256" key="5">
    <source>
        <dbReference type="HAMAP-Rule" id="MF_00871"/>
    </source>
</evidence>
<dbReference type="InterPro" id="IPR002942">
    <property type="entry name" value="S4_RNA-bd"/>
</dbReference>
<dbReference type="GO" id="GO:0019843">
    <property type="term" value="F:rRNA binding"/>
    <property type="evidence" value="ECO:0007669"/>
    <property type="project" value="UniProtKB-UniRule"/>
</dbReference>
<sequence length="82" mass="9231">MRIDKFLKVSRLIKRRTVAKELADAGRIEINGRVAKSGSTVNVNDKITIHYGSRVINVAVVNLNENAKKDQSKEMYELLSES</sequence>
<evidence type="ECO:0000256" key="3">
    <source>
        <dbReference type="ARBA" id="ARBA00022884"/>
    </source>
</evidence>
<dbReference type="EMBL" id="AP026801">
    <property type="protein sequence ID" value="BDR56244.1"/>
    <property type="molecule type" value="Genomic_DNA"/>
</dbReference>
<comment type="function">
    <text evidence="5">Key component of the ribosome quality control system (RQC), a ribosome-associated complex that mediates the extraction of incompletely synthesized nascent chains from stalled ribosomes and their subsequent degradation. RqcH recruits Ala-charged tRNA, and with RqcP directs the elongation of stalled nascent chains on 50S ribosomal subunits, leading to non-templated C-terminal alanine extensions (Ala tail). The Ala tail promotes nascent chain degradation. RqcP is associated with the translocation-like movement of the peptidyl-tRNA from the A-site into the P-site.</text>
</comment>
<feature type="domain" description="RNA-binding S4" evidence="6">
    <location>
        <begin position="1"/>
        <end position="64"/>
    </location>
</feature>
<dbReference type="AlphaFoldDB" id="A0AAU9CXX2"/>
<dbReference type="GO" id="GO:0043023">
    <property type="term" value="F:ribosomal large subunit binding"/>
    <property type="evidence" value="ECO:0007669"/>
    <property type="project" value="UniProtKB-UniRule"/>
</dbReference>
<dbReference type="InterPro" id="IPR036986">
    <property type="entry name" value="S4_RNA-bd_sf"/>
</dbReference>
<accession>A0AAU9CXX2</accession>
<evidence type="ECO:0000256" key="1">
    <source>
        <dbReference type="ARBA" id="ARBA00022555"/>
    </source>
</evidence>
<dbReference type="SMART" id="SM00363">
    <property type="entry name" value="S4"/>
    <property type="match status" value="1"/>
</dbReference>
<protein>
    <recommendedName>
        <fullName evidence="5">RQC P-site tRNA stabilizing factor</fullName>
        <shortName evidence="5">RqcP</shortName>
    </recommendedName>
    <alternativeName>
        <fullName evidence="5">Ribosome-associated protein quality control protein P</fullName>
    </alternativeName>
</protein>
<evidence type="ECO:0000313" key="7">
    <source>
        <dbReference type="EMBL" id="BDR56244.1"/>
    </source>
</evidence>
<dbReference type="Proteomes" id="UP001321804">
    <property type="component" value="Chromosome"/>
</dbReference>